<dbReference type="RefSeq" id="WP_127154096.1">
    <property type="nucleotide sequence ID" value="NZ_CP029042.1"/>
</dbReference>
<accession>A0A3S9YK00</accession>
<organism evidence="3 4">
    <name type="scientific">Streptomyces lydicus</name>
    <dbReference type="NCBI Taxonomy" id="47763"/>
    <lineage>
        <taxon>Bacteria</taxon>
        <taxon>Bacillati</taxon>
        <taxon>Actinomycetota</taxon>
        <taxon>Actinomycetes</taxon>
        <taxon>Kitasatosporales</taxon>
        <taxon>Streptomycetaceae</taxon>
        <taxon>Streptomyces</taxon>
    </lineage>
</organism>
<evidence type="ECO:0000313" key="3">
    <source>
        <dbReference type="EMBL" id="AZS75332.1"/>
    </source>
</evidence>
<evidence type="ECO:0000256" key="2">
    <source>
        <dbReference type="SAM" id="SignalP"/>
    </source>
</evidence>
<gene>
    <name evidence="3" type="ORF">DDE74_34465</name>
</gene>
<name>A0A3S9YK00_9ACTN</name>
<keyword evidence="2" id="KW-0732">Signal</keyword>
<evidence type="ECO:0000256" key="1">
    <source>
        <dbReference type="SAM" id="MobiDB-lite"/>
    </source>
</evidence>
<sequence>MKHLRPGKLGFGTALGVAVATAGTLAMAPAAPAVTPGTATLSFDCGVYGSGTATLTATQDGTAATISLSTSAITSPIDIGANSVSSTLTLTKNGSGTTEFSGSSNPAIPAGSQVSTGPLSGTVAAGDSLEATSLKVVVLGITATCNATSPQSPGPFVF</sequence>
<dbReference type="EMBL" id="CP029042">
    <property type="protein sequence ID" value="AZS75332.1"/>
    <property type="molecule type" value="Genomic_DNA"/>
</dbReference>
<evidence type="ECO:0000313" key="4">
    <source>
        <dbReference type="Proteomes" id="UP000275579"/>
    </source>
</evidence>
<protein>
    <submittedName>
        <fullName evidence="3">Uncharacterized protein</fullName>
    </submittedName>
</protein>
<dbReference type="AlphaFoldDB" id="A0A3S9YK00"/>
<proteinExistence type="predicted"/>
<reference evidence="3 4" key="1">
    <citation type="submission" date="2018-04" db="EMBL/GenBank/DDBJ databases">
        <title>Complete genome sequences of Streptomyces lydicus strain WYEC and characterization of antagonistic properties of biological control agents.</title>
        <authorList>
            <person name="Mariita R.M."/>
            <person name="Sello J.K."/>
        </authorList>
    </citation>
    <scope>NUCLEOTIDE SEQUENCE [LARGE SCALE GENOMIC DNA]</scope>
    <source>
        <strain evidence="3 4">WYEC 108</strain>
    </source>
</reference>
<feature type="signal peptide" evidence="2">
    <location>
        <begin position="1"/>
        <end position="33"/>
    </location>
</feature>
<feature type="region of interest" description="Disordered" evidence="1">
    <location>
        <begin position="93"/>
        <end position="115"/>
    </location>
</feature>
<dbReference type="Proteomes" id="UP000275579">
    <property type="component" value="Chromosome"/>
</dbReference>
<feature type="chain" id="PRO_5019093664" evidence="2">
    <location>
        <begin position="34"/>
        <end position="158"/>
    </location>
</feature>